<evidence type="ECO:0000313" key="3">
    <source>
        <dbReference type="Proteomes" id="UP001152523"/>
    </source>
</evidence>
<keyword evidence="3" id="KW-1185">Reference proteome</keyword>
<evidence type="ECO:0000256" key="1">
    <source>
        <dbReference type="SAM" id="MobiDB-lite"/>
    </source>
</evidence>
<dbReference type="AlphaFoldDB" id="A0AAV0DX66"/>
<protein>
    <submittedName>
        <fullName evidence="2">Uncharacterized protein</fullName>
    </submittedName>
</protein>
<name>A0AAV0DX66_9ASTE</name>
<dbReference type="Proteomes" id="UP001152523">
    <property type="component" value="Unassembled WGS sequence"/>
</dbReference>
<dbReference type="EMBL" id="CAMAPF010000180">
    <property type="protein sequence ID" value="CAH9111282.1"/>
    <property type="molecule type" value="Genomic_DNA"/>
</dbReference>
<sequence>MRSLLENNLIKFKEWGQKGGKDEETGKKEEKEKEMEKWERKKKEGSEGRKTGKKDEERSLIHSFEYRASHKPLRRLQNLQLKMELIRRKCKVMSHRLDDGER</sequence>
<accession>A0AAV0DX66</accession>
<reference evidence="2" key="1">
    <citation type="submission" date="2022-07" db="EMBL/GenBank/DDBJ databases">
        <authorList>
            <person name="Macas J."/>
            <person name="Novak P."/>
            <person name="Neumann P."/>
        </authorList>
    </citation>
    <scope>NUCLEOTIDE SEQUENCE</scope>
</reference>
<gene>
    <name evidence="2" type="ORF">CEPIT_LOCUS19475</name>
</gene>
<organism evidence="2 3">
    <name type="scientific">Cuscuta epithymum</name>
    <dbReference type="NCBI Taxonomy" id="186058"/>
    <lineage>
        <taxon>Eukaryota</taxon>
        <taxon>Viridiplantae</taxon>
        <taxon>Streptophyta</taxon>
        <taxon>Embryophyta</taxon>
        <taxon>Tracheophyta</taxon>
        <taxon>Spermatophyta</taxon>
        <taxon>Magnoliopsida</taxon>
        <taxon>eudicotyledons</taxon>
        <taxon>Gunneridae</taxon>
        <taxon>Pentapetalae</taxon>
        <taxon>asterids</taxon>
        <taxon>lamiids</taxon>
        <taxon>Solanales</taxon>
        <taxon>Convolvulaceae</taxon>
        <taxon>Cuscuteae</taxon>
        <taxon>Cuscuta</taxon>
        <taxon>Cuscuta subgen. Cuscuta</taxon>
    </lineage>
</organism>
<evidence type="ECO:0000313" key="2">
    <source>
        <dbReference type="EMBL" id="CAH9111282.1"/>
    </source>
</evidence>
<comment type="caution">
    <text evidence="2">The sequence shown here is derived from an EMBL/GenBank/DDBJ whole genome shotgun (WGS) entry which is preliminary data.</text>
</comment>
<feature type="region of interest" description="Disordered" evidence="1">
    <location>
        <begin position="15"/>
        <end position="61"/>
    </location>
</feature>
<proteinExistence type="predicted"/>